<reference evidence="1" key="1">
    <citation type="submission" date="2024-03" db="EMBL/GenBank/DDBJ databases">
        <title>Diverse circular DNA viruses in blood, oral, and fecal samples of captive lemurs.</title>
        <authorList>
            <person name="Paietta E.N."/>
            <person name="Kraberger S."/>
            <person name="Lund M.C."/>
            <person name="Custer J.M."/>
            <person name="Vargas K.M."/>
            <person name="Ehmke E.E."/>
            <person name="Yoder A.D."/>
            <person name="Varsani A."/>
        </authorList>
    </citation>
    <scope>NUCLEOTIDE SEQUENCE</scope>
    <source>
        <strain evidence="1">Duke_18_53</strain>
    </source>
</reference>
<sequence>MYKNYADRITDGSCHTYLNPGSRIASTYHPEVNSKGYDSLVKDGEHDLYAEIQSYADTCDLQNVLANFDLSTGVAPMSYEDAKEGVVDFVHSDLTGSPNSLGNIFNDARACDAFFARLPLAVREHFGHSVVKFEHACCDGSLDKELRTAYGISETPPAWVDPSGSDVQPSTSVVDSNSTTVAIDTTASTISE</sequence>
<proteinExistence type="predicted"/>
<dbReference type="Pfam" id="PF09675">
    <property type="entry name" value="Chlamy_scaf"/>
    <property type="match status" value="1"/>
</dbReference>
<accession>A0AAU8ATZ5</accession>
<name>A0AAU8ATZ5_9VIRU</name>
<evidence type="ECO:0000313" key="1">
    <source>
        <dbReference type="EMBL" id="XCD03353.1"/>
    </source>
</evidence>
<protein>
    <submittedName>
        <fullName evidence="1">Internal scaffolding protein</fullName>
    </submittedName>
</protein>
<organism evidence="1">
    <name type="scientific">Dulem virus 193</name>
    <dbReference type="NCBI Taxonomy" id="3145670"/>
    <lineage>
        <taxon>Viruses</taxon>
        <taxon>Monodnaviria</taxon>
        <taxon>Sangervirae</taxon>
        <taxon>Phixviricota</taxon>
        <taxon>Malgrandaviricetes</taxon>
        <taxon>Petitvirales</taxon>
        <taxon>Microviridae</taxon>
        <taxon>Microvirus</taxon>
    </lineage>
</organism>
<dbReference type="EMBL" id="PP511346">
    <property type="protein sequence ID" value="XCD03353.1"/>
    <property type="molecule type" value="Genomic_DNA"/>
</dbReference>
<dbReference type="InterPro" id="IPR014131">
    <property type="entry name" value="Chlamydia_phage_Vp3"/>
</dbReference>